<dbReference type="EMBL" id="BSXS01013530">
    <property type="protein sequence ID" value="GMF04153.1"/>
    <property type="molecule type" value="Genomic_DNA"/>
</dbReference>
<keyword evidence="2" id="KW-1185">Reference proteome</keyword>
<accession>A0ACB5U834</accession>
<protein>
    <submittedName>
        <fullName evidence="1">Unnamed protein product</fullName>
    </submittedName>
</protein>
<sequence length="127" mass="14268">MSPVELTHVKNFKVGRTGFGEIEFLKPIDLTSISIASIPDLIVFTNQSCIVYPDDSSKPKMGDGFNVPSQITIENTFPVSKDTKQPITDPHHPVFRKFVRKLHHIPKTTFKSYDPSNGAWTFIAEHA</sequence>
<name>A0ACB5U834_AMBMO</name>
<comment type="caution">
    <text evidence="1">The sequence shown here is derived from an EMBL/GenBank/DDBJ whole genome shotgun (WGS) entry which is preliminary data.</text>
</comment>
<reference evidence="1" key="1">
    <citation type="submission" date="2023-04" db="EMBL/GenBank/DDBJ databases">
        <title>Ambrosiozyma monospora NBRC 10751.</title>
        <authorList>
            <person name="Ichikawa N."/>
            <person name="Sato H."/>
            <person name="Tonouchi N."/>
        </authorList>
    </citation>
    <scope>NUCLEOTIDE SEQUENCE</scope>
    <source>
        <strain evidence="1">NBRC 10751</strain>
    </source>
</reference>
<gene>
    <name evidence="1" type="ORF">Amon02_001202300</name>
</gene>
<dbReference type="Proteomes" id="UP001165064">
    <property type="component" value="Unassembled WGS sequence"/>
</dbReference>
<organism evidence="1 2">
    <name type="scientific">Ambrosiozyma monospora</name>
    <name type="common">Yeast</name>
    <name type="synonym">Endomycopsis monosporus</name>
    <dbReference type="NCBI Taxonomy" id="43982"/>
    <lineage>
        <taxon>Eukaryota</taxon>
        <taxon>Fungi</taxon>
        <taxon>Dikarya</taxon>
        <taxon>Ascomycota</taxon>
        <taxon>Saccharomycotina</taxon>
        <taxon>Pichiomycetes</taxon>
        <taxon>Pichiales</taxon>
        <taxon>Pichiaceae</taxon>
        <taxon>Ambrosiozyma</taxon>
    </lineage>
</organism>
<evidence type="ECO:0000313" key="2">
    <source>
        <dbReference type="Proteomes" id="UP001165064"/>
    </source>
</evidence>
<evidence type="ECO:0000313" key="1">
    <source>
        <dbReference type="EMBL" id="GMF04153.1"/>
    </source>
</evidence>
<proteinExistence type="predicted"/>